<dbReference type="EMBL" id="JACBAF010002304">
    <property type="protein sequence ID" value="KAF7157149.1"/>
    <property type="molecule type" value="Genomic_DNA"/>
</dbReference>
<dbReference type="InterPro" id="IPR046497">
    <property type="entry name" value="DUF6590"/>
</dbReference>
<accession>A0A8H6PMS0</accession>
<dbReference type="Proteomes" id="UP000630445">
    <property type="component" value="Unassembled WGS sequence"/>
</dbReference>
<sequence>MWDCRAILQPHETTQPSNHLSGAYDDVGTQRAYNTRGNYRASGEYDSTAIDALTTDFAHMGTGFPNQGSGGLTSGIFVSHGYQPASPHGHYQHNLSSVPGYSPSDLAPARNPQAHQSVSRHPMYTPMSGVGSDHAGAHGTSEDSSPPLETLRNRKAYSIREESGAVHGRQLLHRSYQVQRPPGEFFAVGRVFAILWHEGRGQQGTVISDFIDQGQFTRVRYGEEIFSGIRRMVVVRPMSQCAWCVPITTYGGKGVAKPGVDPAKHAIVYMRGSVPSPKADEPRMTKEPLEVEPARFNEKLDEMSRLNFGKVYTVEHNVKVRNIGMISWASMAKFRGYARNEFRLDI</sequence>
<keyword evidence="5" id="KW-1185">Reference proteome</keyword>
<protein>
    <recommendedName>
        <fullName evidence="2">DUF6590 domain-containing protein</fullName>
    </recommendedName>
</protein>
<name>A0A8H6PMS0_9EURO</name>
<evidence type="ECO:0000313" key="3">
    <source>
        <dbReference type="EMBL" id="KAF7118566.1"/>
    </source>
</evidence>
<feature type="domain" description="DUF6590" evidence="2">
    <location>
        <begin position="184"/>
        <end position="335"/>
    </location>
</feature>
<evidence type="ECO:0000313" key="5">
    <source>
        <dbReference type="Proteomes" id="UP000630445"/>
    </source>
</evidence>
<reference evidence="4" key="1">
    <citation type="submission" date="2020-06" db="EMBL/GenBank/DDBJ databases">
        <title>Draft genome sequences of strains closely related to Aspergillus parafelis and Aspergillus hiratsukae.</title>
        <authorList>
            <person name="Dos Santos R.A.C."/>
            <person name="Rivero-Menendez O."/>
            <person name="Steenwyk J.L."/>
            <person name="Mead M.E."/>
            <person name="Goldman G.H."/>
            <person name="Alastruey-Izquierdo A."/>
            <person name="Rokas A."/>
        </authorList>
    </citation>
    <scope>NUCLEOTIDE SEQUENCE</scope>
    <source>
        <strain evidence="3">CNM-CM5793</strain>
        <strain evidence="4">CNM-CM6106</strain>
    </source>
</reference>
<feature type="region of interest" description="Disordered" evidence="1">
    <location>
        <begin position="84"/>
        <end position="151"/>
    </location>
</feature>
<organism evidence="4 6">
    <name type="scientific">Aspergillus hiratsukae</name>
    <dbReference type="NCBI Taxonomy" id="1194566"/>
    <lineage>
        <taxon>Eukaryota</taxon>
        <taxon>Fungi</taxon>
        <taxon>Dikarya</taxon>
        <taxon>Ascomycota</taxon>
        <taxon>Pezizomycotina</taxon>
        <taxon>Eurotiomycetes</taxon>
        <taxon>Eurotiomycetidae</taxon>
        <taxon>Eurotiales</taxon>
        <taxon>Aspergillaceae</taxon>
        <taxon>Aspergillus</taxon>
        <taxon>Aspergillus subgen. Fumigati</taxon>
    </lineage>
</organism>
<evidence type="ECO:0000259" key="2">
    <source>
        <dbReference type="Pfam" id="PF20233"/>
    </source>
</evidence>
<dbReference type="PANTHER" id="PTHR35391">
    <property type="entry name" value="C2H2-TYPE DOMAIN-CONTAINING PROTEIN-RELATED"/>
    <property type="match status" value="1"/>
</dbReference>
<dbReference type="AlphaFoldDB" id="A0A8H6PMS0"/>
<dbReference type="Pfam" id="PF20233">
    <property type="entry name" value="DUF6590"/>
    <property type="match status" value="1"/>
</dbReference>
<dbReference type="OrthoDB" id="3559580at2759"/>
<dbReference type="EMBL" id="JACBAD010002065">
    <property type="protein sequence ID" value="KAF7118566.1"/>
    <property type="molecule type" value="Genomic_DNA"/>
</dbReference>
<comment type="caution">
    <text evidence="4">The sequence shown here is derived from an EMBL/GenBank/DDBJ whole genome shotgun (WGS) entry which is preliminary data.</text>
</comment>
<proteinExistence type="predicted"/>
<dbReference type="Proteomes" id="UP000662466">
    <property type="component" value="Unassembled WGS sequence"/>
</dbReference>
<gene>
    <name evidence="3" type="ORF">CNMCM5793_008100</name>
    <name evidence="4" type="ORF">CNMCM6106_002231</name>
</gene>
<evidence type="ECO:0000313" key="4">
    <source>
        <dbReference type="EMBL" id="KAF7157149.1"/>
    </source>
</evidence>
<dbReference type="PANTHER" id="PTHR35391:SF5">
    <property type="entry name" value="DUF6590 DOMAIN-CONTAINING PROTEIN"/>
    <property type="match status" value="1"/>
</dbReference>
<evidence type="ECO:0000256" key="1">
    <source>
        <dbReference type="SAM" id="MobiDB-lite"/>
    </source>
</evidence>
<evidence type="ECO:0000313" key="6">
    <source>
        <dbReference type="Proteomes" id="UP000662466"/>
    </source>
</evidence>